<gene>
    <name evidence="4" type="ORF">K435DRAFT_802726</name>
</gene>
<evidence type="ECO:0000313" key="4">
    <source>
        <dbReference type="EMBL" id="THU89480.1"/>
    </source>
</evidence>
<keyword evidence="5" id="KW-1185">Reference proteome</keyword>
<dbReference type="Gene3D" id="3.40.50.300">
    <property type="entry name" value="P-loop containing nucleotide triphosphate hydrolases"/>
    <property type="match status" value="1"/>
</dbReference>
<dbReference type="Proteomes" id="UP000297245">
    <property type="component" value="Unassembled WGS sequence"/>
</dbReference>
<evidence type="ECO:0000256" key="1">
    <source>
        <dbReference type="ARBA" id="ARBA00022737"/>
    </source>
</evidence>
<protein>
    <recommendedName>
        <fullName evidence="3">Nephrocystin 3-like N-terminal domain-containing protein</fullName>
    </recommendedName>
</protein>
<accession>A0A4S8LKJ6</accession>
<feature type="compositionally biased region" description="Polar residues" evidence="2">
    <location>
        <begin position="1"/>
        <end position="24"/>
    </location>
</feature>
<evidence type="ECO:0000313" key="5">
    <source>
        <dbReference type="Proteomes" id="UP000297245"/>
    </source>
</evidence>
<feature type="region of interest" description="Disordered" evidence="2">
    <location>
        <begin position="1"/>
        <end position="53"/>
    </location>
</feature>
<evidence type="ECO:0000259" key="3">
    <source>
        <dbReference type="Pfam" id="PF24883"/>
    </source>
</evidence>
<sequence>MDVLSQNNSGVVTSLENTESQNPPGTRVDSPPENYQGIKSQGHGLPGQQSQFFGHASGNDFRYAKINNIGRDFINYYNETQFATLKDRLGPIENPAQKTYDCKEGTRTQLLQDLEEWTVSNKQKVAWISGIAGTGKSAVQSETPIASRVRENLESSVSLALTFHCVKGEETSKLSLLVPTICYYLAQTCPAYGDILLDIFKRDSSLKAPTLPLQDQLKIFLTPAKVKEGCMVLNKTIMIIIDGLDEWGTKVERGKLLKGLIDLCNEVSMMRLVITSRPYPDIQKALKHPSIAIFDLTKDYDTRSDIELLIKSELEFEFASEEIGKLVIKADGLFIWIVTALNFIREGMDME</sequence>
<reference evidence="4 5" key="1">
    <citation type="journal article" date="2019" name="Nat. Ecol. Evol.">
        <title>Megaphylogeny resolves global patterns of mushroom evolution.</title>
        <authorList>
            <person name="Varga T."/>
            <person name="Krizsan K."/>
            <person name="Foldi C."/>
            <person name="Dima B."/>
            <person name="Sanchez-Garcia M."/>
            <person name="Sanchez-Ramirez S."/>
            <person name="Szollosi G.J."/>
            <person name="Szarkandi J.G."/>
            <person name="Papp V."/>
            <person name="Albert L."/>
            <person name="Andreopoulos W."/>
            <person name="Angelini C."/>
            <person name="Antonin V."/>
            <person name="Barry K.W."/>
            <person name="Bougher N.L."/>
            <person name="Buchanan P."/>
            <person name="Buyck B."/>
            <person name="Bense V."/>
            <person name="Catcheside P."/>
            <person name="Chovatia M."/>
            <person name="Cooper J."/>
            <person name="Damon W."/>
            <person name="Desjardin D."/>
            <person name="Finy P."/>
            <person name="Geml J."/>
            <person name="Haridas S."/>
            <person name="Hughes K."/>
            <person name="Justo A."/>
            <person name="Karasinski D."/>
            <person name="Kautmanova I."/>
            <person name="Kiss B."/>
            <person name="Kocsube S."/>
            <person name="Kotiranta H."/>
            <person name="LaButti K.M."/>
            <person name="Lechner B.E."/>
            <person name="Liimatainen K."/>
            <person name="Lipzen A."/>
            <person name="Lukacs Z."/>
            <person name="Mihaltcheva S."/>
            <person name="Morgado L.N."/>
            <person name="Niskanen T."/>
            <person name="Noordeloos M.E."/>
            <person name="Ohm R.A."/>
            <person name="Ortiz-Santana B."/>
            <person name="Ovrebo C."/>
            <person name="Racz N."/>
            <person name="Riley R."/>
            <person name="Savchenko A."/>
            <person name="Shiryaev A."/>
            <person name="Soop K."/>
            <person name="Spirin V."/>
            <person name="Szebenyi C."/>
            <person name="Tomsovsky M."/>
            <person name="Tulloss R.E."/>
            <person name="Uehling J."/>
            <person name="Grigoriev I.V."/>
            <person name="Vagvolgyi C."/>
            <person name="Papp T."/>
            <person name="Martin F.M."/>
            <person name="Miettinen O."/>
            <person name="Hibbett D.S."/>
            <person name="Nagy L.G."/>
        </authorList>
    </citation>
    <scope>NUCLEOTIDE SEQUENCE [LARGE SCALE GENOMIC DNA]</scope>
    <source>
        <strain evidence="4 5">CBS 962.96</strain>
    </source>
</reference>
<organism evidence="4 5">
    <name type="scientific">Dendrothele bispora (strain CBS 962.96)</name>
    <dbReference type="NCBI Taxonomy" id="1314807"/>
    <lineage>
        <taxon>Eukaryota</taxon>
        <taxon>Fungi</taxon>
        <taxon>Dikarya</taxon>
        <taxon>Basidiomycota</taxon>
        <taxon>Agaricomycotina</taxon>
        <taxon>Agaricomycetes</taxon>
        <taxon>Agaricomycetidae</taxon>
        <taxon>Agaricales</taxon>
        <taxon>Agaricales incertae sedis</taxon>
        <taxon>Dendrothele</taxon>
    </lineage>
</organism>
<name>A0A4S8LKJ6_DENBC</name>
<feature type="domain" description="Nephrocystin 3-like N-terminal" evidence="3">
    <location>
        <begin position="105"/>
        <end position="277"/>
    </location>
</feature>
<dbReference type="Pfam" id="PF24883">
    <property type="entry name" value="NPHP3_N"/>
    <property type="match status" value="1"/>
</dbReference>
<evidence type="ECO:0000256" key="2">
    <source>
        <dbReference type="SAM" id="MobiDB-lite"/>
    </source>
</evidence>
<dbReference type="AlphaFoldDB" id="A0A4S8LKJ6"/>
<dbReference type="OrthoDB" id="5967843at2759"/>
<dbReference type="InterPro" id="IPR056884">
    <property type="entry name" value="NPHP3-like_N"/>
</dbReference>
<dbReference type="PANTHER" id="PTHR10039:SF16">
    <property type="entry name" value="GPI INOSITOL-DEACYLASE"/>
    <property type="match status" value="1"/>
</dbReference>
<dbReference type="EMBL" id="ML179366">
    <property type="protein sequence ID" value="THU89480.1"/>
    <property type="molecule type" value="Genomic_DNA"/>
</dbReference>
<proteinExistence type="predicted"/>
<keyword evidence="1" id="KW-0677">Repeat</keyword>
<dbReference type="PANTHER" id="PTHR10039">
    <property type="entry name" value="AMELOGENIN"/>
    <property type="match status" value="1"/>
</dbReference>
<dbReference type="InterPro" id="IPR027417">
    <property type="entry name" value="P-loop_NTPase"/>
</dbReference>